<dbReference type="AlphaFoldDB" id="A0AAN9LDG8"/>
<dbReference type="EMBL" id="JAYMYR010000011">
    <property type="protein sequence ID" value="KAK7333811.1"/>
    <property type="molecule type" value="Genomic_DNA"/>
</dbReference>
<sequence>MGLFDGQDLRGKWKTALCCHPCEVSWLVLMSLNVSLIVQWKVLVSPSGPFLHCTSLVAWLSSPRPYIFLLL</sequence>
<proteinExistence type="predicted"/>
<gene>
    <name evidence="1" type="ORF">VNO80_30590</name>
</gene>
<accession>A0AAN9LDG8</accession>
<keyword evidence="2" id="KW-1185">Reference proteome</keyword>
<reference evidence="1 2" key="1">
    <citation type="submission" date="2024-01" db="EMBL/GenBank/DDBJ databases">
        <title>The genomes of 5 underutilized Papilionoideae crops provide insights into root nodulation and disease resistanc.</title>
        <authorList>
            <person name="Jiang F."/>
        </authorList>
    </citation>
    <scope>NUCLEOTIDE SEQUENCE [LARGE SCALE GENOMIC DNA]</scope>
    <source>
        <strain evidence="1">JINMINGXINNONG_FW02</strain>
        <tissue evidence="1">Leaves</tissue>
    </source>
</reference>
<evidence type="ECO:0000313" key="1">
    <source>
        <dbReference type="EMBL" id="KAK7333811.1"/>
    </source>
</evidence>
<name>A0AAN9LDG8_PHACN</name>
<organism evidence="1 2">
    <name type="scientific">Phaseolus coccineus</name>
    <name type="common">Scarlet runner bean</name>
    <name type="synonym">Phaseolus multiflorus</name>
    <dbReference type="NCBI Taxonomy" id="3886"/>
    <lineage>
        <taxon>Eukaryota</taxon>
        <taxon>Viridiplantae</taxon>
        <taxon>Streptophyta</taxon>
        <taxon>Embryophyta</taxon>
        <taxon>Tracheophyta</taxon>
        <taxon>Spermatophyta</taxon>
        <taxon>Magnoliopsida</taxon>
        <taxon>eudicotyledons</taxon>
        <taxon>Gunneridae</taxon>
        <taxon>Pentapetalae</taxon>
        <taxon>rosids</taxon>
        <taxon>fabids</taxon>
        <taxon>Fabales</taxon>
        <taxon>Fabaceae</taxon>
        <taxon>Papilionoideae</taxon>
        <taxon>50 kb inversion clade</taxon>
        <taxon>NPAAA clade</taxon>
        <taxon>indigoferoid/millettioid clade</taxon>
        <taxon>Phaseoleae</taxon>
        <taxon>Phaseolus</taxon>
    </lineage>
</organism>
<protein>
    <submittedName>
        <fullName evidence="1">Uncharacterized protein</fullName>
    </submittedName>
</protein>
<comment type="caution">
    <text evidence="1">The sequence shown here is derived from an EMBL/GenBank/DDBJ whole genome shotgun (WGS) entry which is preliminary data.</text>
</comment>
<dbReference type="Proteomes" id="UP001374584">
    <property type="component" value="Unassembled WGS sequence"/>
</dbReference>
<evidence type="ECO:0000313" key="2">
    <source>
        <dbReference type="Proteomes" id="UP001374584"/>
    </source>
</evidence>